<keyword evidence="2" id="KW-1185">Reference proteome</keyword>
<sequence>MYANITGHQNFKPMELGKFCPVYTPSHRIVQRGLHPTSHKKIGNLDPILQQAHVSSVIHDDLVLLGYHHFSYIRGSPGSLLGLHNILSLNGSTVFAHLSGMTIFFPWKPRPKGGIQTLALILCGLAACILLRLNPPQAEAKDNFPKGKASQTKEIITSNVGAIKTPNGDDKIPTVCFIGLNTTLVANQDVSPEVSTGPWPNLMTTAQEQENQVTNLGFLTNERTPGPGAILLPLNPSILITWCHIS</sequence>
<name>A0ACC2UIB1_9FUNG</name>
<proteinExistence type="predicted"/>
<dbReference type="EMBL" id="QTSX02000732">
    <property type="protein sequence ID" value="KAJ9086117.1"/>
    <property type="molecule type" value="Genomic_DNA"/>
</dbReference>
<organism evidence="1 2">
    <name type="scientific">Entomophthora muscae</name>
    <dbReference type="NCBI Taxonomy" id="34485"/>
    <lineage>
        <taxon>Eukaryota</taxon>
        <taxon>Fungi</taxon>
        <taxon>Fungi incertae sedis</taxon>
        <taxon>Zoopagomycota</taxon>
        <taxon>Entomophthoromycotina</taxon>
        <taxon>Entomophthoromycetes</taxon>
        <taxon>Entomophthorales</taxon>
        <taxon>Entomophthoraceae</taxon>
        <taxon>Entomophthora</taxon>
    </lineage>
</organism>
<protein>
    <submittedName>
        <fullName evidence="1">Uncharacterized protein</fullName>
    </submittedName>
</protein>
<dbReference type="Proteomes" id="UP001165960">
    <property type="component" value="Unassembled WGS sequence"/>
</dbReference>
<reference evidence="1" key="1">
    <citation type="submission" date="2022-04" db="EMBL/GenBank/DDBJ databases">
        <title>Genome of the entomopathogenic fungus Entomophthora muscae.</title>
        <authorList>
            <person name="Elya C."/>
            <person name="Lovett B.R."/>
            <person name="Lee E."/>
            <person name="Macias A.M."/>
            <person name="Hajek A.E."/>
            <person name="De Bivort B.L."/>
            <person name="Kasson M.T."/>
            <person name="De Fine Licht H.H."/>
            <person name="Stajich J.E."/>
        </authorList>
    </citation>
    <scope>NUCLEOTIDE SEQUENCE</scope>
    <source>
        <strain evidence="1">Berkeley</strain>
    </source>
</reference>
<gene>
    <name evidence="1" type="ORF">DSO57_1007520</name>
</gene>
<evidence type="ECO:0000313" key="1">
    <source>
        <dbReference type="EMBL" id="KAJ9086117.1"/>
    </source>
</evidence>
<evidence type="ECO:0000313" key="2">
    <source>
        <dbReference type="Proteomes" id="UP001165960"/>
    </source>
</evidence>
<comment type="caution">
    <text evidence="1">The sequence shown here is derived from an EMBL/GenBank/DDBJ whole genome shotgun (WGS) entry which is preliminary data.</text>
</comment>
<accession>A0ACC2UIB1</accession>